<evidence type="ECO:0008006" key="4">
    <source>
        <dbReference type="Google" id="ProtNLM"/>
    </source>
</evidence>
<keyword evidence="2" id="KW-0812">Transmembrane</keyword>
<feature type="compositionally biased region" description="Pro residues" evidence="1">
    <location>
        <begin position="165"/>
        <end position="179"/>
    </location>
</feature>
<proteinExistence type="predicted"/>
<protein>
    <recommendedName>
        <fullName evidence="4">PepSY domain-containing protein</fullName>
    </recommendedName>
</protein>
<accession>A0A6N3AE29</accession>
<evidence type="ECO:0000313" key="3">
    <source>
        <dbReference type="EMBL" id="VYT88628.1"/>
    </source>
</evidence>
<reference evidence="3" key="1">
    <citation type="submission" date="2019-11" db="EMBL/GenBank/DDBJ databases">
        <authorList>
            <person name="Feng L."/>
        </authorList>
    </citation>
    <scope>NUCLEOTIDE SEQUENCE</scope>
    <source>
        <strain evidence="3">VrattiLFYP33</strain>
    </source>
</reference>
<evidence type="ECO:0000256" key="1">
    <source>
        <dbReference type="SAM" id="MobiDB-lite"/>
    </source>
</evidence>
<gene>
    <name evidence="3" type="ORF">VRLFYP33_00700</name>
</gene>
<sequence length="255" mass="27861">MKPLLRQFTVESNDAEPPRRALHRIILLFVAAFAIGGGIYAVHDYMAQQEAMRVSAARTEMIKAQAKANKLTLLSEDTIKELTAINTGVPLNELTFKEIALITFDDLPFPPGPPIGQGMMPNDKNADSSTNKPMNGQAADSSDSHENLNLPATAENSNVASLPPLRVPPPIAAAGPKPPLESERTLIKPNESNTDREHPPIDELAKGVQINDFTRTPPKELLKHPLYKITAKRSSLTYDLIIDGVNGHIIKSIFH</sequence>
<feature type="compositionally biased region" description="Polar residues" evidence="1">
    <location>
        <begin position="127"/>
        <end position="141"/>
    </location>
</feature>
<name>A0A6N3AE29_9FIRM</name>
<dbReference type="EMBL" id="CACRUX010000029">
    <property type="protein sequence ID" value="VYT88628.1"/>
    <property type="molecule type" value="Genomic_DNA"/>
</dbReference>
<evidence type="ECO:0000256" key="2">
    <source>
        <dbReference type="SAM" id="Phobius"/>
    </source>
</evidence>
<organism evidence="3">
    <name type="scientific">Veillonella ratti</name>
    <dbReference type="NCBI Taxonomy" id="103892"/>
    <lineage>
        <taxon>Bacteria</taxon>
        <taxon>Bacillati</taxon>
        <taxon>Bacillota</taxon>
        <taxon>Negativicutes</taxon>
        <taxon>Veillonellales</taxon>
        <taxon>Veillonellaceae</taxon>
        <taxon>Veillonella</taxon>
    </lineage>
</organism>
<keyword evidence="2" id="KW-0472">Membrane</keyword>
<feature type="transmembrane region" description="Helical" evidence="2">
    <location>
        <begin position="21"/>
        <end position="42"/>
    </location>
</feature>
<feature type="region of interest" description="Disordered" evidence="1">
    <location>
        <begin position="112"/>
        <end position="184"/>
    </location>
</feature>
<keyword evidence="2" id="KW-1133">Transmembrane helix</keyword>
<dbReference type="AlphaFoldDB" id="A0A6N3AE29"/>
<dbReference type="RefSeq" id="WP_021842277.1">
    <property type="nucleotide sequence ID" value="NZ_CACRUX010000029.1"/>
</dbReference>